<feature type="region of interest" description="Disordered" evidence="1">
    <location>
        <begin position="410"/>
        <end position="433"/>
    </location>
</feature>
<reference evidence="4" key="1">
    <citation type="submission" date="2016-10" db="EMBL/GenBank/DDBJ databases">
        <authorList>
            <person name="Varghese N."/>
            <person name="Submissions S."/>
        </authorList>
    </citation>
    <scope>NUCLEOTIDE SEQUENCE [LARGE SCALE GENOMIC DNA]</scope>
    <source>
        <strain evidence="4">LMG 22563</strain>
    </source>
</reference>
<dbReference type="AlphaFoldDB" id="A0A1I3LVS9"/>
<dbReference type="RefSeq" id="WP_139225465.1">
    <property type="nucleotide sequence ID" value="NZ_FORC01000003.1"/>
</dbReference>
<keyword evidence="2" id="KW-0812">Transmembrane</keyword>
<feature type="transmembrane region" description="Helical" evidence="2">
    <location>
        <begin position="126"/>
        <end position="147"/>
    </location>
</feature>
<dbReference type="OrthoDB" id="7209629at2"/>
<dbReference type="STRING" id="289370.SAMN05216602_3069"/>
<proteinExistence type="predicted"/>
<organism evidence="3 4">
    <name type="scientific">Phytopseudomonas argentinensis</name>
    <dbReference type="NCBI Taxonomy" id="289370"/>
    <lineage>
        <taxon>Bacteria</taxon>
        <taxon>Pseudomonadati</taxon>
        <taxon>Pseudomonadota</taxon>
        <taxon>Gammaproteobacteria</taxon>
        <taxon>Pseudomonadales</taxon>
        <taxon>Pseudomonadaceae</taxon>
        <taxon>Phytopseudomonas</taxon>
    </lineage>
</organism>
<keyword evidence="2" id="KW-1133">Transmembrane helix</keyword>
<evidence type="ECO:0000313" key="4">
    <source>
        <dbReference type="Proteomes" id="UP000183018"/>
    </source>
</evidence>
<accession>A0A1I3LVS9</accession>
<dbReference type="Gene3D" id="1.10.10.10">
    <property type="entry name" value="Winged helix-like DNA-binding domain superfamily/Winged helix DNA-binding domain"/>
    <property type="match status" value="1"/>
</dbReference>
<name>A0A1I3LVS9_9GAMM</name>
<gene>
    <name evidence="3" type="ORF">SAMN05216602_3069</name>
</gene>
<evidence type="ECO:0000313" key="3">
    <source>
        <dbReference type="EMBL" id="SFI88839.1"/>
    </source>
</evidence>
<keyword evidence="2" id="KW-0472">Membrane</keyword>
<protein>
    <submittedName>
        <fullName evidence="3">Uncharacterized protein</fullName>
    </submittedName>
</protein>
<sequence>MDELQDGGEEQRLAAHAQRILESGLLGKSRRMIRLFEFLLERSLTATATKEIEIARVVFGRTSDADLAVDATVRVHVHRLRKKLEAAPADERGERLVLPRGEYRLVVVVPDEADGRLDHSRRSVLGWRYLAGAALLLVLNAAGWLWWTAASANDPGTQSILWRGLTDSPAPVLIVSGDFYVFGERGADGAVMRMIADPGIVSSEALDRFKQSEPQGQRYVDMNAYHLPNSLAPALAAVAPIVALTRPGNASLIKSVTTSRFTNEMLSNHDIVYVGLLDTLGDLQEPFFDISGFSLSPSGDTLVDKASGERFQADWDEPSMQGIMRRDYAYLARFPGPAGNHVVVVAGVMDPALVEAGHLAANVAELGRLEARLGDSEAFEALYEVRTFGPSNISGKLLIARPLDVEQMWRGKEARSSGGEAVPESRNADAPAQ</sequence>
<evidence type="ECO:0000256" key="2">
    <source>
        <dbReference type="SAM" id="Phobius"/>
    </source>
</evidence>
<evidence type="ECO:0000256" key="1">
    <source>
        <dbReference type="SAM" id="MobiDB-lite"/>
    </source>
</evidence>
<dbReference type="InterPro" id="IPR036388">
    <property type="entry name" value="WH-like_DNA-bd_sf"/>
</dbReference>
<dbReference type="Proteomes" id="UP000183018">
    <property type="component" value="Unassembled WGS sequence"/>
</dbReference>
<dbReference type="EMBL" id="FORC01000003">
    <property type="protein sequence ID" value="SFI88839.1"/>
    <property type="molecule type" value="Genomic_DNA"/>
</dbReference>
<keyword evidence="4" id="KW-1185">Reference proteome</keyword>